<reference evidence="1" key="1">
    <citation type="submission" date="2020-04" db="EMBL/GenBank/DDBJ databases">
        <authorList>
            <person name="Chiriac C."/>
            <person name="Salcher M."/>
            <person name="Ghai R."/>
            <person name="Kavagutti S V."/>
        </authorList>
    </citation>
    <scope>NUCLEOTIDE SEQUENCE</scope>
</reference>
<evidence type="ECO:0000313" key="1">
    <source>
        <dbReference type="EMBL" id="CAB4161131.1"/>
    </source>
</evidence>
<proteinExistence type="predicted"/>
<gene>
    <name evidence="1" type="ORF">UFOVP772_29</name>
</gene>
<protein>
    <submittedName>
        <fullName evidence="1">Uncharacterized protein</fullName>
    </submittedName>
</protein>
<sequence>MSKAKQKGTLAETALAEYLKQTWPAVERRALNGANDKGDIAGVPGFVVEVKNHRTYRIAEWLKETEEERLNAGEPNSILVVKPNRVGTSKVGSWWAILEVDQIVSLISELERLRASSTK</sequence>
<organism evidence="1">
    <name type="scientific">uncultured Caudovirales phage</name>
    <dbReference type="NCBI Taxonomy" id="2100421"/>
    <lineage>
        <taxon>Viruses</taxon>
        <taxon>Duplodnaviria</taxon>
        <taxon>Heunggongvirae</taxon>
        <taxon>Uroviricota</taxon>
        <taxon>Caudoviricetes</taxon>
        <taxon>Peduoviridae</taxon>
        <taxon>Maltschvirus</taxon>
        <taxon>Maltschvirus maltsch</taxon>
    </lineage>
</organism>
<accession>A0A6J5NUY3</accession>
<dbReference type="EMBL" id="LR796708">
    <property type="protein sequence ID" value="CAB4161131.1"/>
    <property type="molecule type" value="Genomic_DNA"/>
</dbReference>
<name>A0A6J5NUY3_9CAUD</name>